<dbReference type="EMBL" id="JGZR01000011">
    <property type="protein sequence ID" value="KFJ01243.1"/>
    <property type="molecule type" value="Genomic_DNA"/>
</dbReference>
<gene>
    <name evidence="1" type="ORF">BISU_1829</name>
</gene>
<dbReference type="AlphaFoldDB" id="A0A087E0E2"/>
<evidence type="ECO:0000313" key="2">
    <source>
        <dbReference type="Proteomes" id="UP000029055"/>
    </source>
</evidence>
<name>A0A087E0E2_9BIFI</name>
<comment type="caution">
    <text evidence="1">The sequence shown here is derived from an EMBL/GenBank/DDBJ whole genome shotgun (WGS) entry which is preliminary data.</text>
</comment>
<feature type="non-terminal residue" evidence="1">
    <location>
        <position position="1"/>
    </location>
</feature>
<keyword evidence="2" id="KW-1185">Reference proteome</keyword>
<proteinExistence type="predicted"/>
<evidence type="ECO:0000313" key="1">
    <source>
        <dbReference type="EMBL" id="KFJ01243.1"/>
    </source>
</evidence>
<organism evidence="1 2">
    <name type="scientific">Bifidobacterium subtile</name>
    <dbReference type="NCBI Taxonomy" id="77635"/>
    <lineage>
        <taxon>Bacteria</taxon>
        <taxon>Bacillati</taxon>
        <taxon>Actinomycetota</taxon>
        <taxon>Actinomycetes</taxon>
        <taxon>Bifidobacteriales</taxon>
        <taxon>Bifidobacteriaceae</taxon>
        <taxon>Bifidobacterium</taxon>
    </lineage>
</organism>
<dbReference type="Proteomes" id="UP000029055">
    <property type="component" value="Unassembled WGS sequence"/>
</dbReference>
<protein>
    <submittedName>
        <fullName evidence="1">Uncharacterized protein</fullName>
    </submittedName>
</protein>
<sequence>RTGRADRRCRQPDRQHAATCVAAVERAHTRTLSGTVIVRPTVGPIDASVFIGQSECVAWQRAAATHTARPTHPALEGVRP</sequence>
<accession>A0A087E0E2</accession>
<reference evidence="1 2" key="1">
    <citation type="submission" date="2014-03" db="EMBL/GenBank/DDBJ databases">
        <title>Genomics of Bifidobacteria.</title>
        <authorList>
            <person name="Ventura M."/>
            <person name="Milani C."/>
            <person name="Lugli G.A."/>
        </authorList>
    </citation>
    <scope>NUCLEOTIDE SEQUENCE [LARGE SCALE GENOMIC DNA]</scope>
    <source>
        <strain evidence="1 2">LMG 11597</strain>
    </source>
</reference>